<dbReference type="GO" id="GO:0016020">
    <property type="term" value="C:membrane"/>
    <property type="evidence" value="ECO:0007669"/>
    <property type="project" value="UniProtKB-SubCell"/>
</dbReference>
<evidence type="ECO:0000256" key="2">
    <source>
        <dbReference type="ARBA" id="ARBA00022448"/>
    </source>
</evidence>
<evidence type="ECO:0000256" key="3">
    <source>
        <dbReference type="ARBA" id="ARBA00022692"/>
    </source>
</evidence>
<dbReference type="InterPro" id="IPR018825">
    <property type="entry name" value="DUF2427"/>
</dbReference>
<dbReference type="PANTHER" id="PTHR47797:SF4">
    <property type="entry name" value="DOMON DOMAIN-CONTAINING PROTEIN"/>
    <property type="match status" value="1"/>
</dbReference>
<dbReference type="AlphaFoldDB" id="A0A2U3E524"/>
<evidence type="ECO:0000256" key="6">
    <source>
        <dbReference type="ARBA" id="ARBA00023136"/>
    </source>
</evidence>
<dbReference type="Pfam" id="PF10348">
    <property type="entry name" value="DUF2427"/>
    <property type="match status" value="1"/>
</dbReference>
<dbReference type="CDD" id="cd08760">
    <property type="entry name" value="Cyt_b561_FRRS1_like"/>
    <property type="match status" value="1"/>
</dbReference>
<feature type="domain" description="Cytochrome b561" evidence="8">
    <location>
        <begin position="302"/>
        <end position="421"/>
    </location>
</feature>
<comment type="caution">
    <text evidence="9">The sequence shown here is derived from an EMBL/GenBank/DDBJ whole genome shotgun (WGS) entry which is preliminary data.</text>
</comment>
<feature type="transmembrane region" description="Helical" evidence="7">
    <location>
        <begin position="440"/>
        <end position="459"/>
    </location>
</feature>
<dbReference type="Proteomes" id="UP000245956">
    <property type="component" value="Unassembled WGS sequence"/>
</dbReference>
<reference evidence="9 10" key="1">
    <citation type="journal article" date="2016" name="Front. Microbiol.">
        <title>Genome and transcriptome sequences reveal the specific parasitism of the nematophagous Purpureocillium lilacinum 36-1.</title>
        <authorList>
            <person name="Xie J."/>
            <person name="Li S."/>
            <person name="Mo C."/>
            <person name="Xiao X."/>
            <person name="Peng D."/>
            <person name="Wang G."/>
            <person name="Xiao Y."/>
        </authorList>
    </citation>
    <scope>NUCLEOTIDE SEQUENCE [LARGE SCALE GENOMIC DNA]</scope>
    <source>
        <strain evidence="9 10">36-1</strain>
    </source>
</reference>
<dbReference type="InterPro" id="IPR006593">
    <property type="entry name" value="Cyt_b561/ferric_Rdtase_TM"/>
</dbReference>
<feature type="transmembrane region" description="Helical" evidence="7">
    <location>
        <begin position="368"/>
        <end position="389"/>
    </location>
</feature>
<protein>
    <recommendedName>
        <fullName evidence="8">Cytochrome b561 domain-containing protein</fullName>
    </recommendedName>
</protein>
<dbReference type="EMBL" id="LCWV01000011">
    <property type="protein sequence ID" value="PWI69597.1"/>
    <property type="molecule type" value="Genomic_DNA"/>
</dbReference>
<keyword evidence="5 7" id="KW-1133">Transmembrane helix</keyword>
<evidence type="ECO:0000313" key="9">
    <source>
        <dbReference type="EMBL" id="PWI69597.1"/>
    </source>
</evidence>
<proteinExistence type="predicted"/>
<feature type="transmembrane region" description="Helical" evidence="7">
    <location>
        <begin position="336"/>
        <end position="356"/>
    </location>
</feature>
<accession>A0A2U3E524</accession>
<dbReference type="Gene3D" id="1.20.120.1770">
    <property type="match status" value="1"/>
</dbReference>
<keyword evidence="6 7" id="KW-0472">Membrane</keyword>
<keyword evidence="4" id="KW-0249">Electron transport</keyword>
<feature type="transmembrane region" description="Helical" evidence="7">
    <location>
        <begin position="551"/>
        <end position="570"/>
    </location>
</feature>
<feature type="transmembrane region" description="Helical" evidence="7">
    <location>
        <begin position="304"/>
        <end position="324"/>
    </location>
</feature>
<organism evidence="9 10">
    <name type="scientific">Purpureocillium lilacinum</name>
    <name type="common">Paecilomyces lilacinus</name>
    <dbReference type="NCBI Taxonomy" id="33203"/>
    <lineage>
        <taxon>Eukaryota</taxon>
        <taxon>Fungi</taxon>
        <taxon>Dikarya</taxon>
        <taxon>Ascomycota</taxon>
        <taxon>Pezizomycotina</taxon>
        <taxon>Sordariomycetes</taxon>
        <taxon>Hypocreomycetidae</taxon>
        <taxon>Hypocreales</taxon>
        <taxon>Ophiocordycipitaceae</taxon>
        <taxon>Purpureocillium</taxon>
    </lineage>
</organism>
<dbReference type="SMART" id="SM00665">
    <property type="entry name" value="B561"/>
    <property type="match status" value="1"/>
</dbReference>
<comment type="subcellular location">
    <subcellularLocation>
        <location evidence="1">Membrane</location>
    </subcellularLocation>
</comment>
<evidence type="ECO:0000256" key="4">
    <source>
        <dbReference type="ARBA" id="ARBA00022982"/>
    </source>
</evidence>
<evidence type="ECO:0000259" key="8">
    <source>
        <dbReference type="SMART" id="SM00665"/>
    </source>
</evidence>
<dbReference type="PANTHER" id="PTHR47797">
    <property type="entry name" value="DEHYDROGENASE, PUTATIVE (AFU_ORTHOLOGUE AFUA_8G05805)-RELATED"/>
    <property type="match status" value="1"/>
</dbReference>
<feature type="transmembrane region" description="Helical" evidence="7">
    <location>
        <begin position="401"/>
        <end position="420"/>
    </location>
</feature>
<evidence type="ECO:0000256" key="1">
    <source>
        <dbReference type="ARBA" id="ARBA00004370"/>
    </source>
</evidence>
<gene>
    <name evidence="9" type="ORF">PCL_00509</name>
</gene>
<name>A0A2U3E524_PURLI</name>
<evidence type="ECO:0000313" key="10">
    <source>
        <dbReference type="Proteomes" id="UP000245956"/>
    </source>
</evidence>
<keyword evidence="2" id="KW-0813">Transport</keyword>
<keyword evidence="3 7" id="KW-0812">Transmembrane</keyword>
<evidence type="ECO:0000256" key="7">
    <source>
        <dbReference type="SAM" id="Phobius"/>
    </source>
</evidence>
<evidence type="ECO:0000256" key="5">
    <source>
        <dbReference type="ARBA" id="ARBA00022989"/>
    </source>
</evidence>
<sequence>MTAGGSTKGHFGMALAMRHSPTVSLPQPGQEPGERRREVQNGPLRACPACHVGWSPPQREQHRTFFPSPSVQVTPGSTVSGAIAGPTRRFPLAPKADGWLRHSGTGAECCRTARPTRTKGASGHGPAWQASAGTISLSEGGGVVVVGLSAVSQRAWRMARVAKSRQSQVVPANTVSCASDISLQFGRTAVTASLLVVSYTGRQQRNTPRTNVSMRATSRMALAAGATLIARETRERQQTANVLPEAAASAFDADDFRADPNANAFLRSYDSPGRSADGNGENLGHGGLVRRSGPSIDTLLTTHGVLMTLVFVAGYPIGAIMSRLIHRWFVHASWQLLVYCGMWAGFGVGIVVAHRFDLFFNTPHTRLGVFVVPLMGIQPLLGFLHHAYYRKYQHRGIISYIHIWYGRSLMIIGVVNGGLGIKYTRELGLIRPSKVHQLEIGYIVVASIMAAAGIAHEYFGLRSRVAVTTTERDDIQNTVCPTIHDLNGPEGFVISRILTSPWETARISSQNWSLTPADDKIACIPACSVLGGKGIDAWVAIFMIFRKRLLLVLRTWYTISTLDIFLPAIAQYESRYFAMVYAPRKPV</sequence>